<accession>A0AAD4W6S8</accession>
<evidence type="ECO:0000259" key="2">
    <source>
        <dbReference type="Pfam" id="PF26133"/>
    </source>
</evidence>
<evidence type="ECO:0000256" key="1">
    <source>
        <dbReference type="SAM" id="MobiDB-lite"/>
    </source>
</evidence>
<evidence type="ECO:0000313" key="3">
    <source>
        <dbReference type="EMBL" id="KAI5337980.1"/>
    </source>
</evidence>
<protein>
    <recommendedName>
        <fullName evidence="2">DUF8039 domain-containing protein</fullName>
    </recommendedName>
</protein>
<keyword evidence="4" id="KW-1185">Reference proteome</keyword>
<dbReference type="Pfam" id="PF26133">
    <property type="entry name" value="DUF8039"/>
    <property type="match status" value="1"/>
</dbReference>
<evidence type="ECO:0000313" key="4">
    <source>
        <dbReference type="Proteomes" id="UP001054821"/>
    </source>
</evidence>
<feature type="compositionally biased region" description="Low complexity" evidence="1">
    <location>
        <begin position="70"/>
        <end position="81"/>
    </location>
</feature>
<feature type="domain" description="DUF8039" evidence="2">
    <location>
        <begin position="236"/>
        <end position="295"/>
    </location>
</feature>
<dbReference type="AlphaFoldDB" id="A0AAD4W6S8"/>
<name>A0AAD4W6S8_PRUDU</name>
<feature type="region of interest" description="Disordered" evidence="1">
    <location>
        <begin position="39"/>
        <end position="111"/>
    </location>
</feature>
<proteinExistence type="predicted"/>
<gene>
    <name evidence="3" type="ORF">L3X38_017251</name>
</gene>
<dbReference type="EMBL" id="JAJFAZ020000003">
    <property type="protein sequence ID" value="KAI5337980.1"/>
    <property type="molecule type" value="Genomic_DNA"/>
</dbReference>
<reference evidence="3 4" key="1">
    <citation type="journal article" date="2022" name="G3 (Bethesda)">
        <title>Whole-genome sequence and methylome profiling of the almond [Prunus dulcis (Mill.) D.A. Webb] cultivar 'Nonpareil'.</title>
        <authorList>
            <person name="D'Amico-Willman K.M."/>
            <person name="Ouma W.Z."/>
            <person name="Meulia T."/>
            <person name="Sideli G.M."/>
            <person name="Gradziel T.M."/>
            <person name="Fresnedo-Ramirez J."/>
        </authorList>
    </citation>
    <scope>NUCLEOTIDE SEQUENCE [LARGE SCALE GENOMIC DNA]</scope>
    <source>
        <strain evidence="3">Clone GOH B32 T37-40</strain>
    </source>
</reference>
<dbReference type="InterPro" id="IPR058352">
    <property type="entry name" value="DUF8039"/>
</dbReference>
<sequence length="329" mass="38049">MSGCKSSEIIAKRTAKQLKEALAIATQRRNLGIRICDEKMNNKEKQPRGTQQDNSQQETTIRRHRENEVRTSNVRSNSSSTHSATDVEEQPAQAQNVTQTKEQKKKRGPTRMTVIPQGKKSWLEVSFNLGGQLCGPKSESFASFLGVLTRAHVPIVMSNWKDLKEKKEDELWSLLQPDNVKSKEDWDKFVKERLGAEFQKLSEKFKAMRKKQKYTYTMSRKAMPVLSMTCNLEYGRCQLLHWYNFELEQVVAEGHIASTDPTVKVHHMPIGRDCWKVWVDEVLDEELNLYRPTDEVLRPCLTRLSDCDTQLFDKDFEVQLTKFLKHVSA</sequence>
<comment type="caution">
    <text evidence="3">The sequence shown here is derived from an EMBL/GenBank/DDBJ whole genome shotgun (WGS) entry which is preliminary data.</text>
</comment>
<dbReference type="PANTHER" id="PTHR33018:SF31">
    <property type="entry name" value="TRANSPOSASE, PTTA_EN_SPM, PLANT"/>
    <property type="match status" value="1"/>
</dbReference>
<dbReference type="PANTHER" id="PTHR33018">
    <property type="entry name" value="OS10G0338966 PROTEIN-RELATED"/>
    <property type="match status" value="1"/>
</dbReference>
<dbReference type="Proteomes" id="UP001054821">
    <property type="component" value="Chromosome 3"/>
</dbReference>
<organism evidence="3 4">
    <name type="scientific">Prunus dulcis</name>
    <name type="common">Almond</name>
    <name type="synonym">Amygdalus dulcis</name>
    <dbReference type="NCBI Taxonomy" id="3755"/>
    <lineage>
        <taxon>Eukaryota</taxon>
        <taxon>Viridiplantae</taxon>
        <taxon>Streptophyta</taxon>
        <taxon>Embryophyta</taxon>
        <taxon>Tracheophyta</taxon>
        <taxon>Spermatophyta</taxon>
        <taxon>Magnoliopsida</taxon>
        <taxon>eudicotyledons</taxon>
        <taxon>Gunneridae</taxon>
        <taxon>Pentapetalae</taxon>
        <taxon>rosids</taxon>
        <taxon>fabids</taxon>
        <taxon>Rosales</taxon>
        <taxon>Rosaceae</taxon>
        <taxon>Amygdaloideae</taxon>
        <taxon>Amygdaleae</taxon>
        <taxon>Prunus</taxon>
    </lineage>
</organism>
<feature type="compositionally biased region" description="Polar residues" evidence="1">
    <location>
        <begin position="48"/>
        <end position="59"/>
    </location>
</feature>